<dbReference type="EMBL" id="JBHTCM010000005">
    <property type="protein sequence ID" value="MFC7332478.1"/>
    <property type="molecule type" value="Genomic_DNA"/>
</dbReference>
<keyword evidence="4" id="KW-1185">Reference proteome</keyword>
<dbReference type="InterPro" id="IPR027373">
    <property type="entry name" value="RHH_dom"/>
</dbReference>
<dbReference type="RefSeq" id="WP_377356903.1">
    <property type="nucleotide sequence ID" value="NZ_JBHTCM010000005.1"/>
</dbReference>
<sequence>MRSICKNVTVAGRRTSVRMEPIMWQCLDEICRREGRTVHEIVTLIDRLRGDGGLTAALRIFLVGYLQQAASRSPGLLSTAAAGTTAAGATAAGPRPAPHPILGMSDEAAGYNPGARRYSPAFEDAIRIFDTLDD</sequence>
<evidence type="ECO:0000313" key="3">
    <source>
        <dbReference type="EMBL" id="MFC7332478.1"/>
    </source>
</evidence>
<name>A0ABW2KR85_9PROT</name>
<reference evidence="4" key="1">
    <citation type="journal article" date="2019" name="Int. J. Syst. Evol. Microbiol.">
        <title>The Global Catalogue of Microorganisms (GCM) 10K type strain sequencing project: providing services to taxonomists for standard genome sequencing and annotation.</title>
        <authorList>
            <consortium name="The Broad Institute Genomics Platform"/>
            <consortium name="The Broad Institute Genome Sequencing Center for Infectious Disease"/>
            <person name="Wu L."/>
            <person name="Ma J."/>
        </authorList>
    </citation>
    <scope>NUCLEOTIDE SEQUENCE [LARGE SCALE GENOMIC DNA]</scope>
    <source>
        <strain evidence="4">CGMCC 1.16275</strain>
    </source>
</reference>
<dbReference type="Gene3D" id="1.10.3990.20">
    <property type="entry name" value="protein bp1543"/>
    <property type="match status" value="1"/>
</dbReference>
<evidence type="ECO:0000256" key="1">
    <source>
        <dbReference type="SAM" id="MobiDB-lite"/>
    </source>
</evidence>
<comment type="caution">
    <text evidence="3">The sequence shown here is derived from an EMBL/GenBank/DDBJ whole genome shotgun (WGS) entry which is preliminary data.</text>
</comment>
<protein>
    <submittedName>
        <fullName evidence="3">Ribbon-helix-helix domain-containing protein</fullName>
    </submittedName>
</protein>
<organism evidence="3 4">
    <name type="scientific">Rhodocista pekingensis</name>
    <dbReference type="NCBI Taxonomy" id="201185"/>
    <lineage>
        <taxon>Bacteria</taxon>
        <taxon>Pseudomonadati</taxon>
        <taxon>Pseudomonadota</taxon>
        <taxon>Alphaproteobacteria</taxon>
        <taxon>Rhodospirillales</taxon>
        <taxon>Azospirillaceae</taxon>
        <taxon>Rhodocista</taxon>
    </lineage>
</organism>
<gene>
    <name evidence="3" type="ORF">ACFQPS_04835</name>
</gene>
<feature type="domain" description="Ribbon-helix-helix" evidence="2">
    <location>
        <begin position="5"/>
        <end position="66"/>
    </location>
</feature>
<feature type="region of interest" description="Disordered" evidence="1">
    <location>
        <begin position="87"/>
        <end position="106"/>
    </location>
</feature>
<evidence type="ECO:0000259" key="2">
    <source>
        <dbReference type="Pfam" id="PF13467"/>
    </source>
</evidence>
<accession>A0ABW2KR85</accession>
<evidence type="ECO:0000313" key="4">
    <source>
        <dbReference type="Proteomes" id="UP001596456"/>
    </source>
</evidence>
<dbReference type="InterPro" id="IPR038268">
    <property type="entry name" value="RHH_sf"/>
</dbReference>
<dbReference type="Pfam" id="PF13467">
    <property type="entry name" value="RHH_4"/>
    <property type="match status" value="1"/>
</dbReference>
<dbReference type="Proteomes" id="UP001596456">
    <property type="component" value="Unassembled WGS sequence"/>
</dbReference>
<proteinExistence type="predicted"/>